<dbReference type="AlphaFoldDB" id="A0A3L7ZAC6"/>
<protein>
    <submittedName>
        <fullName evidence="1">Uncharacterized protein</fullName>
    </submittedName>
</protein>
<evidence type="ECO:0000313" key="1">
    <source>
        <dbReference type="EMBL" id="RLT81940.1"/>
    </source>
</evidence>
<proteinExistence type="predicted"/>
<comment type="caution">
    <text evidence="1">The sequence shown here is derived from an EMBL/GenBank/DDBJ whole genome shotgun (WGS) entry which is preliminary data.</text>
</comment>
<name>A0A3L7ZAC6_9BACE</name>
<sequence>MYLSKNINMEIVRNEQEIWDLLNQCANAEETGSSKYPGMSYEQGIKAAIEWIIGDINDHPINE</sequence>
<gene>
    <name evidence="1" type="ORF">D7Y07_00835</name>
</gene>
<organism evidence="1 2">
    <name type="scientific">Bacteroides acidifaciens</name>
    <dbReference type="NCBI Taxonomy" id="85831"/>
    <lineage>
        <taxon>Bacteria</taxon>
        <taxon>Pseudomonadati</taxon>
        <taxon>Bacteroidota</taxon>
        <taxon>Bacteroidia</taxon>
        <taxon>Bacteroidales</taxon>
        <taxon>Bacteroidaceae</taxon>
        <taxon>Bacteroides</taxon>
    </lineage>
</organism>
<dbReference type="Proteomes" id="UP000267159">
    <property type="component" value="Unassembled WGS sequence"/>
</dbReference>
<reference evidence="1 2" key="1">
    <citation type="submission" date="2018-09" db="EMBL/GenBank/DDBJ databases">
        <title>Murine metabolic-syndrome-specific gut microbial biobank.</title>
        <authorList>
            <person name="Liu C."/>
        </authorList>
    </citation>
    <scope>NUCLEOTIDE SEQUENCE [LARGE SCALE GENOMIC DNA]</scope>
    <source>
        <strain evidence="1 2">0.1X-D8-26</strain>
    </source>
</reference>
<accession>A0A3L7ZAC6</accession>
<evidence type="ECO:0000313" key="2">
    <source>
        <dbReference type="Proteomes" id="UP000267159"/>
    </source>
</evidence>
<dbReference type="EMBL" id="RAZM01000001">
    <property type="protein sequence ID" value="RLT81940.1"/>
    <property type="molecule type" value="Genomic_DNA"/>
</dbReference>